<protein>
    <recommendedName>
        <fullName evidence="8">Major facilitator superfamily (MFS) profile domain-containing protein</fullName>
    </recommendedName>
</protein>
<feature type="domain" description="Major facilitator superfamily (MFS) profile" evidence="8">
    <location>
        <begin position="45"/>
        <end position="511"/>
    </location>
</feature>
<dbReference type="InterPro" id="IPR036259">
    <property type="entry name" value="MFS_trans_sf"/>
</dbReference>
<feature type="transmembrane region" description="Helical" evidence="7">
    <location>
        <begin position="83"/>
        <end position="102"/>
    </location>
</feature>
<dbReference type="InterPro" id="IPR020846">
    <property type="entry name" value="MFS_dom"/>
</dbReference>
<evidence type="ECO:0000313" key="10">
    <source>
        <dbReference type="Proteomes" id="UP001431783"/>
    </source>
</evidence>
<dbReference type="EMBL" id="JARQZJ010000061">
    <property type="protein sequence ID" value="KAK9879265.1"/>
    <property type="molecule type" value="Genomic_DNA"/>
</dbReference>
<dbReference type="Pfam" id="PF00083">
    <property type="entry name" value="Sugar_tr"/>
    <property type="match status" value="1"/>
</dbReference>
<dbReference type="PANTHER" id="PTHR23511:SF36">
    <property type="entry name" value="EG:BACR7A4.13 PROTEIN-RELATED"/>
    <property type="match status" value="1"/>
</dbReference>
<dbReference type="Gene3D" id="1.20.1250.20">
    <property type="entry name" value="MFS general substrate transporter like domains"/>
    <property type="match status" value="1"/>
</dbReference>
<evidence type="ECO:0000256" key="7">
    <source>
        <dbReference type="SAM" id="Phobius"/>
    </source>
</evidence>
<comment type="subcellular location">
    <subcellularLocation>
        <location evidence="1">Membrane</location>
        <topology evidence="1">Multi-pass membrane protein</topology>
    </subcellularLocation>
</comment>
<evidence type="ECO:0000256" key="1">
    <source>
        <dbReference type="ARBA" id="ARBA00004141"/>
    </source>
</evidence>
<feature type="transmembrane region" description="Helical" evidence="7">
    <location>
        <begin position="400"/>
        <end position="418"/>
    </location>
</feature>
<evidence type="ECO:0000256" key="6">
    <source>
        <dbReference type="ARBA" id="ARBA00023136"/>
    </source>
</evidence>
<accession>A0AAW1U9N1</accession>
<dbReference type="AlphaFoldDB" id="A0AAW1U9N1"/>
<feature type="transmembrane region" description="Helical" evidence="7">
    <location>
        <begin position="32"/>
        <end position="54"/>
    </location>
</feature>
<evidence type="ECO:0000256" key="2">
    <source>
        <dbReference type="ARBA" id="ARBA00008335"/>
    </source>
</evidence>
<dbReference type="SUPFAM" id="SSF103473">
    <property type="entry name" value="MFS general substrate transporter"/>
    <property type="match status" value="1"/>
</dbReference>
<feature type="transmembrane region" description="Helical" evidence="7">
    <location>
        <begin position="370"/>
        <end position="388"/>
    </location>
</feature>
<feature type="transmembrane region" description="Helical" evidence="7">
    <location>
        <begin position="111"/>
        <end position="128"/>
    </location>
</feature>
<keyword evidence="10" id="KW-1185">Reference proteome</keyword>
<evidence type="ECO:0000256" key="4">
    <source>
        <dbReference type="ARBA" id="ARBA00022692"/>
    </source>
</evidence>
<evidence type="ECO:0000256" key="3">
    <source>
        <dbReference type="ARBA" id="ARBA00022448"/>
    </source>
</evidence>
<keyword evidence="6 7" id="KW-0472">Membrane</keyword>
<feature type="transmembrane region" description="Helical" evidence="7">
    <location>
        <begin position="424"/>
        <end position="450"/>
    </location>
</feature>
<feature type="transmembrane region" description="Helical" evidence="7">
    <location>
        <begin position="211"/>
        <end position="230"/>
    </location>
</feature>
<feature type="transmembrane region" description="Helical" evidence="7">
    <location>
        <begin position="299"/>
        <end position="316"/>
    </location>
</feature>
<gene>
    <name evidence="9" type="ORF">WA026_004114</name>
</gene>
<dbReference type="GO" id="GO:0016020">
    <property type="term" value="C:membrane"/>
    <property type="evidence" value="ECO:0007669"/>
    <property type="project" value="UniProtKB-SubCell"/>
</dbReference>
<keyword evidence="3" id="KW-0813">Transport</keyword>
<evidence type="ECO:0000313" key="9">
    <source>
        <dbReference type="EMBL" id="KAK9879265.1"/>
    </source>
</evidence>
<feature type="transmembrane region" description="Helical" evidence="7">
    <location>
        <begin position="134"/>
        <end position="157"/>
    </location>
</feature>
<evidence type="ECO:0000256" key="5">
    <source>
        <dbReference type="ARBA" id="ARBA00022989"/>
    </source>
</evidence>
<evidence type="ECO:0000259" key="8">
    <source>
        <dbReference type="PROSITE" id="PS50850"/>
    </source>
</evidence>
<comment type="caution">
    <text evidence="9">The sequence shown here is derived from an EMBL/GenBank/DDBJ whole genome shotgun (WGS) entry which is preliminary data.</text>
</comment>
<dbReference type="Proteomes" id="UP001431783">
    <property type="component" value="Unassembled WGS sequence"/>
</dbReference>
<keyword evidence="5 7" id="KW-1133">Transmembrane helix</keyword>
<organism evidence="9 10">
    <name type="scientific">Henosepilachna vigintioctopunctata</name>
    <dbReference type="NCBI Taxonomy" id="420089"/>
    <lineage>
        <taxon>Eukaryota</taxon>
        <taxon>Metazoa</taxon>
        <taxon>Ecdysozoa</taxon>
        <taxon>Arthropoda</taxon>
        <taxon>Hexapoda</taxon>
        <taxon>Insecta</taxon>
        <taxon>Pterygota</taxon>
        <taxon>Neoptera</taxon>
        <taxon>Endopterygota</taxon>
        <taxon>Coleoptera</taxon>
        <taxon>Polyphaga</taxon>
        <taxon>Cucujiformia</taxon>
        <taxon>Coccinelloidea</taxon>
        <taxon>Coccinellidae</taxon>
        <taxon>Epilachninae</taxon>
        <taxon>Epilachnini</taxon>
        <taxon>Henosepilachna</taxon>
    </lineage>
</organism>
<proteinExistence type="inferred from homology"/>
<dbReference type="PANTHER" id="PTHR23511">
    <property type="entry name" value="SYNAPTIC VESICLE GLYCOPROTEIN 2"/>
    <property type="match status" value="1"/>
</dbReference>
<feature type="transmembrane region" description="Helical" evidence="7">
    <location>
        <begin position="486"/>
        <end position="506"/>
    </location>
</feature>
<name>A0AAW1U9N1_9CUCU</name>
<feature type="transmembrane region" description="Helical" evidence="7">
    <location>
        <begin position="457"/>
        <end position="480"/>
    </location>
</feature>
<dbReference type="InterPro" id="IPR005828">
    <property type="entry name" value="MFS_sugar_transport-like"/>
</dbReference>
<dbReference type="GO" id="GO:0022857">
    <property type="term" value="F:transmembrane transporter activity"/>
    <property type="evidence" value="ECO:0007669"/>
    <property type="project" value="InterPro"/>
</dbReference>
<reference evidence="9 10" key="1">
    <citation type="submission" date="2023-03" db="EMBL/GenBank/DDBJ databases">
        <title>Genome insight into feeding habits of ladybird beetles.</title>
        <authorList>
            <person name="Li H.-S."/>
            <person name="Huang Y.-H."/>
            <person name="Pang H."/>
        </authorList>
    </citation>
    <scope>NUCLEOTIDE SEQUENCE [LARGE SCALE GENOMIC DNA]</scope>
    <source>
        <strain evidence="9">SYSU_2023b</strain>
        <tissue evidence="9">Whole body</tissue>
    </source>
</reference>
<keyword evidence="4 7" id="KW-0812">Transmembrane</keyword>
<comment type="similarity">
    <text evidence="2">Belongs to the major facilitator superfamily.</text>
</comment>
<dbReference type="PROSITE" id="PS50850">
    <property type="entry name" value="MFS"/>
    <property type="match status" value="1"/>
</dbReference>
<sequence>MKNLIKIIFNKQEKDEKKEIPKYEEPADFEKAITAAGFGKFNVFLIFVSIPMTWMSQFETSTMSYVFPAAQCDLSLSLGNKGMLNAITYAGAICSGFTWGILMDNMGRRKLMIIGFLLDGIFTMLSSFSQSFTFLMIMKFLGGFIMNGPFAGMTAYLSEIHSQKFRSRVPLLLGFWNSLAAIYLPLLASFIMPLDFKLVIAESLVFYPWSLYLILNSLPAIFGGLIFLLLPESPKYLMTAGRNDEALKVFQRIYSINTGNPVETYPIKTLVEEKVTQVSSSFSFREGLDQIRPLFRAPYLKNLVLVCFLQVFLIMGQNTLRLWTPQLFQSINDYKVYNNGSSSNLCEMLKYIQPPKNSSECVVNTNNMEVYYNSMIVSGTTACFYILAGTLIGVLGQNRFLVLVSFFAGSFASAIYFSSNGEMATFLIALYSGLSSLGTNGSFIVVVNLFPTTLRTMAVSLGMMFSRTASMSGNIVFPYLLQMGCAPPFLFSACALFGGCIMAMFLPKRNENFI</sequence>
<feature type="transmembrane region" description="Helical" evidence="7">
    <location>
        <begin position="169"/>
        <end position="191"/>
    </location>
</feature>